<protein>
    <recommendedName>
        <fullName evidence="4">DUF2931 family protein</fullName>
    </recommendedName>
</protein>
<dbReference type="AlphaFoldDB" id="A0A919FB80"/>
<feature type="chain" id="PRO_5037364428" description="DUF2931 family protein" evidence="1">
    <location>
        <begin position="25"/>
        <end position="215"/>
    </location>
</feature>
<dbReference type="EMBL" id="BNBA01000037">
    <property type="protein sequence ID" value="GHH59403.1"/>
    <property type="molecule type" value="Genomic_DNA"/>
</dbReference>
<evidence type="ECO:0000313" key="3">
    <source>
        <dbReference type="Proteomes" id="UP000623958"/>
    </source>
</evidence>
<gene>
    <name evidence="2" type="ORF">GCM10009090_33460</name>
</gene>
<dbReference type="Pfam" id="PF11153">
    <property type="entry name" value="DUF2931"/>
    <property type="match status" value="1"/>
</dbReference>
<dbReference type="RefSeq" id="WP_434029913.1">
    <property type="nucleotide sequence ID" value="NZ_BNBA01000037.1"/>
</dbReference>
<evidence type="ECO:0008006" key="4">
    <source>
        <dbReference type="Google" id="ProtNLM"/>
    </source>
</evidence>
<reference evidence="2" key="2">
    <citation type="submission" date="2020-09" db="EMBL/GenBank/DDBJ databases">
        <authorList>
            <person name="Sun Q."/>
            <person name="Ohkuma M."/>
        </authorList>
    </citation>
    <scope>NUCLEOTIDE SEQUENCE</scope>
    <source>
        <strain evidence="2">JCM 13306</strain>
    </source>
</reference>
<accession>A0A919FB80</accession>
<keyword evidence="3" id="KW-1185">Reference proteome</keyword>
<name>A0A919FB80_9XANT</name>
<comment type="caution">
    <text evidence="2">The sequence shown here is derived from an EMBL/GenBank/DDBJ whole genome shotgun (WGS) entry which is preliminary data.</text>
</comment>
<evidence type="ECO:0000313" key="2">
    <source>
        <dbReference type="EMBL" id="GHH59403.1"/>
    </source>
</evidence>
<feature type="signal peptide" evidence="1">
    <location>
        <begin position="1"/>
        <end position="24"/>
    </location>
</feature>
<evidence type="ECO:0000256" key="1">
    <source>
        <dbReference type="SAM" id="SignalP"/>
    </source>
</evidence>
<dbReference type="PROSITE" id="PS51257">
    <property type="entry name" value="PROKAR_LIPOPROTEIN"/>
    <property type="match status" value="1"/>
</dbReference>
<organism evidence="2 3">
    <name type="scientific">Xanthomonas boreopolis</name>
    <dbReference type="NCBI Taxonomy" id="86183"/>
    <lineage>
        <taxon>Bacteria</taxon>
        <taxon>Pseudomonadati</taxon>
        <taxon>Pseudomonadota</taxon>
        <taxon>Gammaproteobacteria</taxon>
        <taxon>Lysobacterales</taxon>
        <taxon>Lysobacteraceae</taxon>
        <taxon>Xanthomonas</taxon>
    </lineage>
</organism>
<dbReference type="Proteomes" id="UP000623958">
    <property type="component" value="Unassembled WGS sequence"/>
</dbReference>
<keyword evidence="1" id="KW-0732">Signal</keyword>
<sequence length="215" mass="23947">MKKWAFLLITTWLLAGCATAPAQAKLPYEAWRLGFLAPPYMEAWTEDAVIEDVRGRVFTRYDSGTVAIGYSGDPAGWPKTYSIGAGRHVIGADLPKRIYVRWQSLVEPQTYRITLEIPESVRKLMMTKADSLAVPGRYDYQNAVVIGLAPGGWVKVWVRNPGGEGVEVLCQHAEIEPKGPDQGKYEGRYVTLPAKAKEYISRNPIPYDSWKCPGA</sequence>
<reference evidence="2" key="1">
    <citation type="journal article" date="2014" name="Int. J. Syst. Evol. Microbiol.">
        <title>Complete genome sequence of Corynebacterium casei LMG S-19264T (=DSM 44701T), isolated from a smear-ripened cheese.</title>
        <authorList>
            <consortium name="US DOE Joint Genome Institute (JGI-PGF)"/>
            <person name="Walter F."/>
            <person name="Albersmeier A."/>
            <person name="Kalinowski J."/>
            <person name="Ruckert C."/>
        </authorList>
    </citation>
    <scope>NUCLEOTIDE SEQUENCE</scope>
    <source>
        <strain evidence="2">JCM 13306</strain>
    </source>
</reference>
<dbReference type="InterPro" id="IPR021326">
    <property type="entry name" value="DUF2931"/>
</dbReference>
<proteinExistence type="predicted"/>